<evidence type="ECO:0008006" key="4">
    <source>
        <dbReference type="Google" id="ProtNLM"/>
    </source>
</evidence>
<dbReference type="InterPro" id="IPR029063">
    <property type="entry name" value="SAM-dependent_MTases_sf"/>
</dbReference>
<feature type="region of interest" description="Disordered" evidence="1">
    <location>
        <begin position="443"/>
        <end position="469"/>
    </location>
</feature>
<keyword evidence="3" id="KW-1185">Reference proteome</keyword>
<feature type="region of interest" description="Disordered" evidence="1">
    <location>
        <begin position="355"/>
        <end position="404"/>
    </location>
</feature>
<evidence type="ECO:0000313" key="3">
    <source>
        <dbReference type="Proteomes" id="UP001240150"/>
    </source>
</evidence>
<gene>
    <name evidence="2" type="ORF">ACTOB_002053</name>
</gene>
<proteinExistence type="predicted"/>
<dbReference type="SUPFAM" id="SSF53335">
    <property type="entry name" value="S-adenosyl-L-methionine-dependent methyltransferases"/>
    <property type="match status" value="1"/>
</dbReference>
<protein>
    <recommendedName>
        <fullName evidence="4">Methyltransferase type 11 domain-containing protein</fullName>
    </recommendedName>
</protein>
<feature type="compositionally biased region" description="Pro residues" evidence="1">
    <location>
        <begin position="455"/>
        <end position="469"/>
    </location>
</feature>
<dbReference type="EMBL" id="CP126980">
    <property type="protein sequence ID" value="WIM98452.1"/>
    <property type="molecule type" value="Genomic_DNA"/>
</dbReference>
<name>A0ABY8WLU9_9ACTN</name>
<reference evidence="2 3" key="1">
    <citation type="submission" date="2023-06" db="EMBL/GenBank/DDBJ databases">
        <authorList>
            <person name="Yushchuk O."/>
            <person name="Binda E."/>
            <person name="Ruckert-Reed C."/>
            <person name="Fedorenko V."/>
            <person name="Kalinowski J."/>
            <person name="Marinelli F."/>
        </authorList>
    </citation>
    <scope>NUCLEOTIDE SEQUENCE [LARGE SCALE GENOMIC DNA]</scope>
    <source>
        <strain evidence="2 3">NRRL 3884</strain>
    </source>
</reference>
<sequence length="552" mass="57009">MSVRLIGGEMPHWAEPPGSGAHGPALAALAAATHGRTLVIGPHAPEIVAQLTARELTFLVRGTRDAEPLAHHRVWCGSLATLAAEPEFDTVLALGGLDAAGTTESGDLPWAEALSRVLGVLRPGGRLLLGLANPAGLHRLVALPAEPGPADWSAPAEDDPTRPVSLPGLAESLRSAGLEVDRGYAALPEPAAPSALLSTELLDDPAMLGFLQSTMRRALVPRSPLLADPRPIAVRLLRSGLAMGTAPAWFVVATRPAPAASSSPTPDLPHALITPPAGRSPAVRVFHDPARGWVHSGAAATLPAGRCLHDALVTACRGHDRPAMRHLLAAWQSSALADIGADEIVVSPDGSLHALPTGPAGSIGDAASMSSPAPTDPRDSTGTPGSGEYPDPGDKLGYPDSGTPAGALRRLARAMFDEGLGHLWPTPADESEVTGLLADLAGLPAPTGPAGQHPGPSPNGRPAGSPPAEVPTLCETVAERDRLRRELAEARAQVDWCERRVAQRDAELIRANRIITALKVTAPGRAATAVAGGLRTGKRVARAALRRLRTDD</sequence>
<evidence type="ECO:0000256" key="1">
    <source>
        <dbReference type="SAM" id="MobiDB-lite"/>
    </source>
</evidence>
<dbReference type="Proteomes" id="UP001240150">
    <property type="component" value="Chromosome"/>
</dbReference>
<dbReference type="Gene3D" id="3.40.50.150">
    <property type="entry name" value="Vaccinia Virus protein VP39"/>
    <property type="match status" value="1"/>
</dbReference>
<organism evidence="2 3">
    <name type="scientific">Actinoplanes oblitus</name>
    <dbReference type="NCBI Taxonomy" id="3040509"/>
    <lineage>
        <taxon>Bacteria</taxon>
        <taxon>Bacillati</taxon>
        <taxon>Actinomycetota</taxon>
        <taxon>Actinomycetes</taxon>
        <taxon>Micromonosporales</taxon>
        <taxon>Micromonosporaceae</taxon>
        <taxon>Actinoplanes</taxon>
    </lineage>
</organism>
<dbReference type="RefSeq" id="WP_284919834.1">
    <property type="nucleotide sequence ID" value="NZ_CP126980.1"/>
</dbReference>
<evidence type="ECO:0000313" key="2">
    <source>
        <dbReference type="EMBL" id="WIM98452.1"/>
    </source>
</evidence>
<accession>A0ABY8WLU9</accession>